<dbReference type="Pfam" id="PF08393">
    <property type="entry name" value="DHC_N2"/>
    <property type="match status" value="1"/>
</dbReference>
<organism evidence="4 5">
    <name type="scientific">Tritrichomonas musculus</name>
    <dbReference type="NCBI Taxonomy" id="1915356"/>
    <lineage>
        <taxon>Eukaryota</taxon>
        <taxon>Metamonada</taxon>
        <taxon>Parabasalia</taxon>
        <taxon>Tritrichomonadida</taxon>
        <taxon>Tritrichomonadidae</taxon>
        <taxon>Tritrichomonas</taxon>
    </lineage>
</organism>
<dbReference type="PANTHER" id="PTHR45703">
    <property type="entry name" value="DYNEIN HEAVY CHAIN"/>
    <property type="match status" value="1"/>
</dbReference>
<dbReference type="Gene3D" id="1.20.920.20">
    <property type="match status" value="1"/>
</dbReference>
<feature type="compositionally biased region" description="Low complexity" evidence="2">
    <location>
        <begin position="1449"/>
        <end position="1459"/>
    </location>
</feature>
<reference evidence="4 5" key="1">
    <citation type="submission" date="2024-04" db="EMBL/GenBank/DDBJ databases">
        <title>Tritrichomonas musculus Genome.</title>
        <authorList>
            <person name="Alves-Ferreira E."/>
            <person name="Grigg M."/>
            <person name="Lorenzi H."/>
            <person name="Galac M."/>
        </authorList>
    </citation>
    <scope>NUCLEOTIDE SEQUENCE [LARGE SCALE GENOMIC DNA]</scope>
    <source>
        <strain evidence="4 5">EAF2021</strain>
    </source>
</reference>
<dbReference type="SUPFAM" id="SSF52540">
    <property type="entry name" value="P-loop containing nucleoside triphosphate hydrolases"/>
    <property type="match status" value="1"/>
</dbReference>
<feature type="coiled-coil region" evidence="1">
    <location>
        <begin position="2869"/>
        <end position="2924"/>
    </location>
</feature>
<evidence type="ECO:0000313" key="5">
    <source>
        <dbReference type="Proteomes" id="UP001470230"/>
    </source>
</evidence>
<evidence type="ECO:0000259" key="3">
    <source>
        <dbReference type="Pfam" id="PF08393"/>
    </source>
</evidence>
<feature type="compositionally biased region" description="Basic and acidic residues" evidence="2">
    <location>
        <begin position="1438"/>
        <end position="1448"/>
    </location>
</feature>
<feature type="region of interest" description="Disordered" evidence="2">
    <location>
        <begin position="1422"/>
        <end position="1460"/>
    </location>
</feature>
<feature type="region of interest" description="Disordered" evidence="2">
    <location>
        <begin position="120"/>
        <end position="140"/>
    </location>
</feature>
<protein>
    <recommendedName>
        <fullName evidence="3">Dynein heavy chain linker domain-containing protein</fullName>
    </recommendedName>
</protein>
<evidence type="ECO:0000313" key="4">
    <source>
        <dbReference type="EMBL" id="KAK8883404.1"/>
    </source>
</evidence>
<dbReference type="InterPro" id="IPR013602">
    <property type="entry name" value="Dynein_heavy_linker"/>
</dbReference>
<feature type="compositionally biased region" description="Basic and acidic residues" evidence="2">
    <location>
        <begin position="2593"/>
        <end position="2605"/>
    </location>
</feature>
<dbReference type="PANTHER" id="PTHR45703:SF36">
    <property type="entry name" value="DYNEIN HEAVY CHAIN, CYTOPLASMIC"/>
    <property type="match status" value="1"/>
</dbReference>
<dbReference type="Proteomes" id="UP001470230">
    <property type="component" value="Unassembled WGS sequence"/>
</dbReference>
<feature type="coiled-coil region" evidence="1">
    <location>
        <begin position="914"/>
        <end position="941"/>
    </location>
</feature>
<evidence type="ECO:0000256" key="1">
    <source>
        <dbReference type="SAM" id="Coils"/>
    </source>
</evidence>
<comment type="caution">
    <text evidence="4">The sequence shown here is derived from an EMBL/GenBank/DDBJ whole genome shotgun (WGS) entry which is preliminary data.</text>
</comment>
<feature type="region of interest" description="Disordered" evidence="2">
    <location>
        <begin position="2585"/>
        <end position="2605"/>
    </location>
</feature>
<feature type="domain" description="Dynein heavy chain linker" evidence="3">
    <location>
        <begin position="979"/>
        <end position="1359"/>
    </location>
</feature>
<feature type="coiled-coil region" evidence="1">
    <location>
        <begin position="325"/>
        <end position="352"/>
    </location>
</feature>
<sequence>MKANQKRFQEALKRLDREVHTKASLGMYGNRPHASSSQRIIDQIDNKSKKKNAIQVQNRVKPLIDVNKTLQKVRTSTDLASPINYNQPKSPAFNKTAGAPRNFRTKLSNINAEPCSIQEFNPKPPNSPIDFNANSARSRRNAAKREGIEVYKVHNAQNLDAMLRIPKNAPLSARPKEVRPLLNWNDRRFLDYSAVEQELTKRAIQLHQLVTKDFENQTDDSNTLPIDFFDCYNNAPEEELKIRKIDQNGCSIKKIDNEGNENDEEEKFEAHGSTKMRYDNEVEWDPCSILKFNPYSLTFTVSLDNKFSAFDPTKPLIKDVTRFNLRFDNEDIEKLDERYKLAEKLRSEYEQNLRTITFLDTIESNSNMTNFVTNDLTCSLPDDAFNELLRAQKMQIIRGSLKLESDPKLEKLMSDLNININAYIPKPIKSPFLYQTNYSSSLNRLINNVTFISVPEFMKLRRGFHIACLSTIERTMKLYKQFFDNKLLTINEWEIKRNELFEEIRNYLFEFVDKLVSLINSNIENVLDDTNDDPDLKSMKDIKDRPFFQFFVQGDTLFNRVKTVLSVVLRQFSYDLLHENFIFFANLINYEFPEIHFEEISCDNFTTISNKPCDDSITHKPPLIKINLRTEKGEAKKIVTDLFNVINDSLKEMVDPFTVLFEKSDAKSVSTMQHSKFEPFLLANGLTNYVPAILHFNSEHSEIEDYSNELSELFKLSLDKHVNNSFTCLPEIQRNANLAMMFFTRDQFPPDEDAFKTLTKLDEQRMFFLKNFPPFVNIGIFCVSLSAFINDIDEGCQQYRQNVCQTISNKLVQLMNELHRDYTNLVTKLKQPVQTAENWTTLQDTLDTVLTTRNKLELVAEQIKFLYDLLFSLYFGLESKILVRYLNTMMWPILIDMQLGQAVGQATIAQKNYLKQNQVTLQQLQTEVNKLEESINSEKNQDSLLKLKNYNNHLQERMVRISEINTRMKITKYDKFNTPRVRLWCLVTLVQTSISDWQEAKISELDINSIKTSIDGYLKELRSLTKSFRGDTNSLRLLISTKNDLEQIEPLFKACSQILALYPKEKIRAEIGSMVGRSDYPNMSLLELKTNGKFGQIVPEIQTIYQRSKAEDKTDVDLINSEKTIQQIKVTFKSQNSKIIRNIDSLLITLREQKNILTNIQSIDDLPIQKRNATRKLISASKNMIEVLELFSSIQDIFTILLPLKKVSSMKEQSKAITEINKNYNKQIKVLQKDPVLISYATKPMNISTLKSIRTELKETHQKIIELVSNMRGENPRLLLVPDSKIISVFADEISLKKIFLSLIFPGVKDWVISDASELTGVALNSDDMLSLTQPVSMKDPIFTLIPKLEDVFINSMKYAFFNEKEQFENLPIQLCFLKLIQDPTIQPDPAKTPKLKFTAIELFKKSILESTKKIRIEVIHKSTEEPATTQKEEEEATHENEEDKNENKNNSNPEAAKNIVKKNSTVNRFSDSTIYLIAGEGKIEYGFQFATPHSTFFSPSLYEIIYDIISLHIPQHARIPLLIHSQSYSISTIAIQQFSFLVGHPCFNIHPTLTTPISRLPSLIRSLDELHINVCIDEVEIFSSKQLFEIAMLIKEKFYCSLTTNSVSSIIQCGKIQYFLQPVLIQSHLEFIAPVFYPDQQKQIEFVTNTLTKYLHIEMAKNYLEKSYINGNEKFDLNFATNIRMVIPHEVFELALPDIIDSSNSNTQKNLNQLNQQVILSTQDFVSGVELIADQFKQRTRVMMVAGPPFSGITTCIMTAAQSANLPIVSLAFSSPNWIRSIIEALENNDNKSLVLHILLPFDHLFSAHSSSILLEGLICEGMNSLLTINSNVFVVFEMMTSITNAISIPIPIFTFSTPLVKSSELLLYWIVNGDFVMNYNDREFIRSTVSQIIDNSHQLSIFYTLFSTLLSVFPHFNKDSLSFMIGYCIFWSKVSEFTTIDEWNSYSDVVKSSIQQFDTLAMHIYEYMYNESNLSDHNNDMFELEGVYKNAKCISFDNSYMKKFSEIHCNRISVTNIPTQQFISCYQQLPLLLHNNKSVMIIGSQGSGKSTITKFITTRFLKEPTYITLNFDGETTTEDELLNQLISISVITVDGIIMPKDNCICVITIDPFSAESSIYGSVLSIAKTGNCNINKKILLFKNFLFIFVVEEYNYQLSTCCYPISIKPYDDQDFSFIAKEEITRILLKRSFSTPQITYLLNSLQPFLPVISKIINTDNKLRYLHFFFKIIRSVENIASTQTISLSDFFRWKMLQILPSSYSLNPLLNPPDNTLIEYELSAVNNEAKSKEKSAGINKSSNEDNKEYVYSTLNKQQSQFEEAILPFSHLYMTDIDINKFSLNYLSFVFDVIMSINTHAMVIDDLNQDYEMLTQFAASIISAKFIVYQSSKQLPSIIRESILSPQPIILFCREPSEELLTFISSGFKTFDVPKISGNFSDDVMVERMEQARNGGCVFPYSNLGNQPTYIDDISNKQNSQESNIKLKPKEDSTSEENVDESLVLSKKSFNSSSTEVIDNDQAFTPSLSKNQAIVHRMRASDFSFFQLHSFRTVHVFFKLTTVDEIVDERKRNLFNLWDHSDRIPDTSKSPNSIITIKDKDKNKDKEKDKQNPLLQQLFSLMLRYKDKSYVKMIHQLSKVIKRYNYIIDRVNKYIMQRRLFVQQILVVINAIETSINDTSELIISTKKQIEMDEAFLQTHTQAVEYRQTIVTDLSGELARNKAELDQINAKDAEYNAYKSRDSANTSALVDQATKQVVKSFSQEEQYKLYIQQNPSQAVRHLFNTYCVLREFTPREDNDYWPEARVLLKSGRFHRTITVFDKNNIKKNVILQFDVMMNNPLIKEDNFPPNSACRALASWIHAVHKHTQSTSFNSTVSQEMLELQKSKARKEKEVEEIEKRLKTANEDLAKHEKSLLELKEKIKQENLLLANIIHYHETAVQVSKCFDFVKDELNKFNDGEKSKGANINGFALLEVCKSVVYPLFPKEFVPTIERQVDDLISDLGIESSYFVTLKEILGNDDPIVLSILSGDRLIAVFDPNDTTYDLLKSDPTIPALAKYDFLFTDPIESKTPSRQIPSNNNNINMIQYFENYDLSKDGTVKYDSDNKEYAFYSSGFIEDFITAAERGKILVIHHADSVLNNPFLNSIVSQAVKSSIFKDRVVKINSDFRVIFLLDKPPSLYGNNDLGMKVPSRLNPHVTFISCNEIVMEKLESILLNDETPLKMEQKKVNADLMLQAQKENLYLALQDLHTQLQRIHASDTEVLKDVSLQSQLLQNSIQASNDATFLNDHVIDGFPWVKPLSLKISDFMEKLHRLYITSPLYIWHFSKFQENILNAQRQINLKSSTKDKENNPENDEKCNLLLQHLYKTASATMLKSHLWEVAELKTFLDQKIDFNNIFDSNNENNRLFMLHYTDIALAADFFIGKRFGSEDKSTFVYDESKHDDENFSVERNTDSEFIKTNVLPILLDDKQPKDVIITFFEENINVANMIDKIIFENPPSNWNKETRIFILVDNSFEMPTHLILSFKLFALE</sequence>
<evidence type="ECO:0000256" key="2">
    <source>
        <dbReference type="SAM" id="MobiDB-lite"/>
    </source>
</evidence>
<dbReference type="Gene3D" id="3.40.50.300">
    <property type="entry name" value="P-loop containing nucleotide triphosphate hydrolases"/>
    <property type="match status" value="1"/>
</dbReference>
<dbReference type="InterPro" id="IPR027417">
    <property type="entry name" value="P-loop_NTPase"/>
</dbReference>
<keyword evidence="1" id="KW-0175">Coiled coil</keyword>
<dbReference type="EMBL" id="JAPFFF010000009">
    <property type="protein sequence ID" value="KAK8883404.1"/>
    <property type="molecule type" value="Genomic_DNA"/>
</dbReference>
<accession>A0ABR2JX92</accession>
<dbReference type="InterPro" id="IPR026983">
    <property type="entry name" value="DHC"/>
</dbReference>
<gene>
    <name evidence="4" type="ORF">M9Y10_046054</name>
</gene>
<proteinExistence type="predicted"/>
<name>A0ABR2JX92_9EUKA</name>
<keyword evidence="5" id="KW-1185">Reference proteome</keyword>